<name>A0A5B7D3V5_PORTR</name>
<protein>
    <recommendedName>
        <fullName evidence="4">Fibronectin type-III domain-containing protein</fullName>
    </recommendedName>
</protein>
<reference evidence="2 3" key="1">
    <citation type="submission" date="2019-05" db="EMBL/GenBank/DDBJ databases">
        <title>Another draft genome of Portunus trituberculatus and its Hox gene families provides insights of decapod evolution.</title>
        <authorList>
            <person name="Jeong J.-H."/>
            <person name="Song I."/>
            <person name="Kim S."/>
            <person name="Choi T."/>
            <person name="Kim D."/>
            <person name="Ryu S."/>
            <person name="Kim W."/>
        </authorList>
    </citation>
    <scope>NUCLEOTIDE SEQUENCE [LARGE SCALE GENOMIC DNA]</scope>
    <source>
        <tissue evidence="2">Muscle</tissue>
    </source>
</reference>
<keyword evidence="1" id="KW-0732">Signal</keyword>
<dbReference type="EMBL" id="VSRR010000487">
    <property type="protein sequence ID" value="MPC16218.1"/>
    <property type="molecule type" value="Genomic_DNA"/>
</dbReference>
<feature type="chain" id="PRO_5022809318" description="Fibronectin type-III domain-containing protein" evidence="1">
    <location>
        <begin position="17"/>
        <end position="95"/>
    </location>
</feature>
<accession>A0A5B7D3V5</accession>
<organism evidence="2 3">
    <name type="scientific">Portunus trituberculatus</name>
    <name type="common">Swimming crab</name>
    <name type="synonym">Neptunus trituberculatus</name>
    <dbReference type="NCBI Taxonomy" id="210409"/>
    <lineage>
        <taxon>Eukaryota</taxon>
        <taxon>Metazoa</taxon>
        <taxon>Ecdysozoa</taxon>
        <taxon>Arthropoda</taxon>
        <taxon>Crustacea</taxon>
        <taxon>Multicrustacea</taxon>
        <taxon>Malacostraca</taxon>
        <taxon>Eumalacostraca</taxon>
        <taxon>Eucarida</taxon>
        <taxon>Decapoda</taxon>
        <taxon>Pleocyemata</taxon>
        <taxon>Brachyura</taxon>
        <taxon>Eubrachyura</taxon>
        <taxon>Portunoidea</taxon>
        <taxon>Portunidae</taxon>
        <taxon>Portuninae</taxon>
        <taxon>Portunus</taxon>
    </lineage>
</organism>
<keyword evidence="3" id="KW-1185">Reference proteome</keyword>
<evidence type="ECO:0000313" key="3">
    <source>
        <dbReference type="Proteomes" id="UP000324222"/>
    </source>
</evidence>
<comment type="caution">
    <text evidence="2">The sequence shown here is derived from an EMBL/GenBank/DDBJ whole genome shotgun (WGS) entry which is preliminary data.</text>
</comment>
<gene>
    <name evidence="2" type="ORF">E2C01_009038</name>
</gene>
<feature type="signal peptide" evidence="1">
    <location>
        <begin position="1"/>
        <end position="16"/>
    </location>
</feature>
<dbReference type="Proteomes" id="UP000324222">
    <property type="component" value="Unassembled WGS sequence"/>
</dbReference>
<dbReference type="AlphaFoldDB" id="A0A5B7D3V5"/>
<sequence>MIVLPVVVVVVVATIAGVPKVPRITSSSAGADLTSYTIVWRTESHTPIVMYRLQYRIYMTSSYFGLHLSTYSLLEQKKLFIQSAFSCSGIQTLND</sequence>
<evidence type="ECO:0000313" key="2">
    <source>
        <dbReference type="EMBL" id="MPC16218.1"/>
    </source>
</evidence>
<proteinExistence type="predicted"/>
<evidence type="ECO:0008006" key="4">
    <source>
        <dbReference type="Google" id="ProtNLM"/>
    </source>
</evidence>
<evidence type="ECO:0000256" key="1">
    <source>
        <dbReference type="SAM" id="SignalP"/>
    </source>
</evidence>
<dbReference type="OrthoDB" id="6507807at2759"/>